<reference evidence="6" key="1">
    <citation type="submission" date="2016-10" db="EMBL/GenBank/DDBJ databases">
        <authorList>
            <person name="Varghese N."/>
            <person name="Submissions S."/>
        </authorList>
    </citation>
    <scope>NUCLEOTIDE SEQUENCE [LARGE SCALE GENOMIC DNA]</scope>
    <source>
        <strain evidence="6">ATCC 25963</strain>
    </source>
</reference>
<accession>A0A1I2HTA7</accession>
<name>A0A1I2HTA7_9BACT</name>
<dbReference type="InterPro" id="IPR050093">
    <property type="entry name" value="ABC_SmlMolc_Importer"/>
</dbReference>
<dbReference type="OrthoDB" id="9809450at2"/>
<dbReference type="SUPFAM" id="SSF52540">
    <property type="entry name" value="P-loop containing nucleoside triphosphate hydrolases"/>
    <property type="match status" value="1"/>
</dbReference>
<dbReference type="Proteomes" id="UP000199400">
    <property type="component" value="Unassembled WGS sequence"/>
</dbReference>
<dbReference type="Pfam" id="PF00005">
    <property type="entry name" value="ABC_tran"/>
    <property type="match status" value="1"/>
</dbReference>
<evidence type="ECO:0000256" key="1">
    <source>
        <dbReference type="ARBA" id="ARBA00022448"/>
    </source>
</evidence>
<keyword evidence="3" id="KW-0067">ATP-binding</keyword>
<dbReference type="PANTHER" id="PTHR42781">
    <property type="entry name" value="SPERMIDINE/PUTRESCINE IMPORT ATP-BINDING PROTEIN POTA"/>
    <property type="match status" value="1"/>
</dbReference>
<evidence type="ECO:0000256" key="2">
    <source>
        <dbReference type="ARBA" id="ARBA00022741"/>
    </source>
</evidence>
<evidence type="ECO:0000313" key="5">
    <source>
        <dbReference type="EMBL" id="SFF32550.1"/>
    </source>
</evidence>
<dbReference type="InterPro" id="IPR017871">
    <property type="entry name" value="ABC_transporter-like_CS"/>
</dbReference>
<dbReference type="EMBL" id="FOMX01000047">
    <property type="protein sequence ID" value="SFF32550.1"/>
    <property type="molecule type" value="Genomic_DNA"/>
</dbReference>
<keyword evidence="2" id="KW-0547">Nucleotide-binding</keyword>
<dbReference type="PROSITE" id="PS50893">
    <property type="entry name" value="ABC_TRANSPORTER_2"/>
    <property type="match status" value="1"/>
</dbReference>
<dbReference type="InterPro" id="IPR027417">
    <property type="entry name" value="P-loop_NTPase"/>
</dbReference>
<dbReference type="PANTHER" id="PTHR42781:SF4">
    <property type="entry name" value="SPERMIDINE_PUTRESCINE IMPORT ATP-BINDING PROTEIN POTA"/>
    <property type="match status" value="1"/>
</dbReference>
<keyword evidence="1" id="KW-0813">Transport</keyword>
<protein>
    <submittedName>
        <fullName evidence="5">ABC transporter</fullName>
    </submittedName>
</protein>
<evidence type="ECO:0000259" key="4">
    <source>
        <dbReference type="PROSITE" id="PS50893"/>
    </source>
</evidence>
<gene>
    <name evidence="5" type="ORF">SAMN02745121_08161</name>
</gene>
<dbReference type="AlphaFoldDB" id="A0A1I2HTA7"/>
<feature type="domain" description="ABC transporter" evidence="4">
    <location>
        <begin position="2"/>
        <end position="240"/>
    </location>
</feature>
<evidence type="ECO:0000256" key="3">
    <source>
        <dbReference type="ARBA" id="ARBA00022840"/>
    </source>
</evidence>
<proteinExistence type="predicted"/>
<keyword evidence="6" id="KW-1185">Reference proteome</keyword>
<dbReference type="InterPro" id="IPR003439">
    <property type="entry name" value="ABC_transporter-like_ATP-bd"/>
</dbReference>
<dbReference type="SMART" id="SM00382">
    <property type="entry name" value="AAA"/>
    <property type="match status" value="1"/>
</dbReference>
<evidence type="ECO:0000313" key="6">
    <source>
        <dbReference type="Proteomes" id="UP000199400"/>
    </source>
</evidence>
<dbReference type="STRING" id="54.SAMN02745121_08161"/>
<organism evidence="5 6">
    <name type="scientific">Nannocystis exedens</name>
    <dbReference type="NCBI Taxonomy" id="54"/>
    <lineage>
        <taxon>Bacteria</taxon>
        <taxon>Pseudomonadati</taxon>
        <taxon>Myxococcota</taxon>
        <taxon>Polyangia</taxon>
        <taxon>Nannocystales</taxon>
        <taxon>Nannocystaceae</taxon>
        <taxon>Nannocystis</taxon>
    </lineage>
</organism>
<dbReference type="GO" id="GO:0016887">
    <property type="term" value="F:ATP hydrolysis activity"/>
    <property type="evidence" value="ECO:0007669"/>
    <property type="project" value="InterPro"/>
</dbReference>
<dbReference type="GO" id="GO:0005524">
    <property type="term" value="F:ATP binding"/>
    <property type="evidence" value="ECO:0007669"/>
    <property type="project" value="UniProtKB-KW"/>
</dbReference>
<dbReference type="InterPro" id="IPR003593">
    <property type="entry name" value="AAA+_ATPase"/>
</dbReference>
<sequence length="243" mass="25311">MTTTAGLSVDIAVRRGGFTLELQFALAPGATVAVLGPNGAGKSTLVDALAGLVPLARGEVVLADRTLERPAARVRLSPQERGLGVMFQGYCLFGHMNARDNVAYGLRARGVARARARAEAQAWLERLGVGEVGDLEPAALSGGQAQRVALARAMITRPALLLLDEPLAALDVSARAQARRLLAGWLAEAGAICVIVSHDVRDAVALADELLVIEGGRLTARGTAAELRARPPTEYVAAVLAEA</sequence>
<dbReference type="Gene3D" id="3.40.50.300">
    <property type="entry name" value="P-loop containing nucleotide triphosphate hydrolases"/>
    <property type="match status" value="1"/>
</dbReference>
<dbReference type="RefSeq" id="WP_096328079.1">
    <property type="nucleotide sequence ID" value="NZ_FOMX01000047.1"/>
</dbReference>
<dbReference type="PROSITE" id="PS00211">
    <property type="entry name" value="ABC_TRANSPORTER_1"/>
    <property type="match status" value="1"/>
</dbReference>